<name>A0A060NTP0_9BURK</name>
<proteinExistence type="predicted"/>
<dbReference type="EMBL" id="AP014569">
    <property type="protein sequence ID" value="BAO82883.1"/>
    <property type="molecule type" value="Genomic_DNA"/>
</dbReference>
<dbReference type="AlphaFoldDB" id="A0A060NTP0"/>
<evidence type="ECO:0000313" key="1">
    <source>
        <dbReference type="EMBL" id="BAO82883.1"/>
    </source>
</evidence>
<sequence>MRLEHIGNAAVEALDHAIGSGRSGFGQAVFNAQGLAQLIKLMLTRGLPSTGGKEPVRELFAVVSQQLMNLERTGFVQGAKESLGTGCGLVALDRHVHPARGAVDGHEQVAPLCLIGHLRQVLHVDVQVARLVALEALVGLTGRGGLEGIEVAHAVAAQAAVNARAAGFGAEKFARDGKQVVQRQ</sequence>
<organism evidence="1 2">
    <name type="scientific">Serpentinimonas maccroryi</name>
    <dbReference type="NCBI Taxonomy" id="1458426"/>
    <lineage>
        <taxon>Bacteria</taxon>
        <taxon>Pseudomonadati</taxon>
        <taxon>Pseudomonadota</taxon>
        <taxon>Betaproteobacteria</taxon>
        <taxon>Burkholderiales</taxon>
        <taxon>Comamonadaceae</taxon>
        <taxon>Serpentinimonas</taxon>
    </lineage>
</organism>
<gene>
    <name evidence="1" type="ORF">SMCB_0655</name>
</gene>
<protein>
    <submittedName>
        <fullName evidence="1">Uncharacterized protein</fullName>
    </submittedName>
</protein>
<keyword evidence="2" id="KW-1185">Reference proteome</keyword>
<dbReference type="KEGG" id="cbab:SMCB_0655"/>
<dbReference type="HOGENOM" id="CLU_1465845_0_0_4"/>
<accession>A0A060NTP0</accession>
<reference evidence="1 2" key="1">
    <citation type="journal article" date="2014" name="Nat. Commun.">
        <title>Physiological and genomic features of highly alkaliphilic hydrogen-utilizing Betaproteobacteria from a continental serpentinizing site.</title>
        <authorList>
            <person name="Suzuki S."/>
            <person name="Kuenen J.G."/>
            <person name="Schipper K."/>
            <person name="van der Velde S."/>
            <person name="Ishii S."/>
            <person name="Wu A."/>
            <person name="Sorokin D.Y."/>
            <person name="Tenney A."/>
            <person name="Meng X.Y."/>
            <person name="Morrill P.L."/>
            <person name="Kamagata Y."/>
            <person name="Muyzer G."/>
            <person name="Nealson K.H."/>
        </authorList>
    </citation>
    <scope>NUCLEOTIDE SEQUENCE [LARGE SCALE GENOMIC DNA]</scope>
    <source>
        <strain evidence="1 2">B1</strain>
    </source>
</reference>
<evidence type="ECO:0000313" key="2">
    <source>
        <dbReference type="Proteomes" id="UP000066014"/>
    </source>
</evidence>
<dbReference type="Proteomes" id="UP000066014">
    <property type="component" value="Chromosome"/>
</dbReference>